<dbReference type="STRING" id="1284197.S7ZXM3"/>
<dbReference type="OrthoDB" id="2110578at2759"/>
<dbReference type="OMA" id="NTSICDY"/>
<feature type="signal peptide" evidence="1">
    <location>
        <begin position="1"/>
        <end position="20"/>
    </location>
</feature>
<dbReference type="HOGENOM" id="CLU_037449_0_0_1"/>
<dbReference type="eggNOG" id="ENOG502RXCG">
    <property type="taxonomic scope" value="Eukaryota"/>
</dbReference>
<proteinExistence type="predicted"/>
<dbReference type="EMBL" id="AQGS01001233">
    <property type="protein sequence ID" value="EPS35199.1"/>
    <property type="molecule type" value="Genomic_DNA"/>
</dbReference>
<gene>
    <name evidence="2" type="ORF">H072_11591</name>
</gene>
<evidence type="ECO:0000313" key="2">
    <source>
        <dbReference type="EMBL" id="EPS35199.1"/>
    </source>
</evidence>
<sequence>MIGLRQILVSSLLLGAEVYAQTDSLCDKYTKALFTNNTAENQYTLLVKVVNTALIGNYTAGAKVKVNGILVPGMFMGQNVSLLHYFNGGLVSTNRGSKASAVNFIDDGGAIPLALDKPANGNTSNQYKLITHLYEFFGALLQCSMYGKTGFPAYSGNANMYDVHKYMNLDPTEMGYFIQEVGLSAASFGVAEADILAVAGALNGTFNQRCAPPVAVIPSAQAGLQAICINTACPLATSAMCSSYSTAVEPATATSTSGPQLTDLAPQLSSIAAGEVTKTEMMSSGATSGTMMMTGSMATTVTDVITSGGSVITMVRTTEVPVTSVPNAGAVQTVAPLMVAVAGAGLVGQMLL</sequence>
<accession>S7ZXM3</accession>
<comment type="caution">
    <text evidence="2">The sequence shown here is derived from an EMBL/GenBank/DDBJ whole genome shotgun (WGS) entry which is preliminary data.</text>
</comment>
<dbReference type="Proteomes" id="UP000015100">
    <property type="component" value="Unassembled WGS sequence"/>
</dbReference>
<reference evidence="2 3" key="1">
    <citation type="journal article" date="2013" name="PLoS Genet.">
        <title>Genomic mechanisms accounting for the adaptation to parasitism in nematode-trapping fungi.</title>
        <authorList>
            <person name="Meerupati T."/>
            <person name="Andersson K.M."/>
            <person name="Friman E."/>
            <person name="Kumar D."/>
            <person name="Tunlid A."/>
            <person name="Ahren D."/>
        </authorList>
    </citation>
    <scope>NUCLEOTIDE SEQUENCE [LARGE SCALE GENOMIC DNA]</scope>
    <source>
        <strain evidence="2 3">CBS 200.50</strain>
    </source>
</reference>
<name>S7ZXM3_DACHA</name>
<organism evidence="2 3">
    <name type="scientific">Dactylellina haptotyla (strain CBS 200.50)</name>
    <name type="common">Nematode-trapping fungus</name>
    <name type="synonym">Monacrosporium haptotylum</name>
    <dbReference type="NCBI Taxonomy" id="1284197"/>
    <lineage>
        <taxon>Eukaryota</taxon>
        <taxon>Fungi</taxon>
        <taxon>Dikarya</taxon>
        <taxon>Ascomycota</taxon>
        <taxon>Pezizomycotina</taxon>
        <taxon>Orbiliomycetes</taxon>
        <taxon>Orbiliales</taxon>
        <taxon>Orbiliaceae</taxon>
        <taxon>Dactylellina</taxon>
    </lineage>
</organism>
<protein>
    <submittedName>
        <fullName evidence="2">Uncharacterized protein</fullName>
    </submittedName>
</protein>
<keyword evidence="1" id="KW-0732">Signal</keyword>
<reference evidence="3" key="2">
    <citation type="submission" date="2013-04" db="EMBL/GenBank/DDBJ databases">
        <title>Genomic mechanisms accounting for the adaptation to parasitism in nematode-trapping fungi.</title>
        <authorList>
            <person name="Ahren D.G."/>
        </authorList>
    </citation>
    <scope>NUCLEOTIDE SEQUENCE [LARGE SCALE GENOMIC DNA]</scope>
    <source>
        <strain evidence="3">CBS 200.50</strain>
    </source>
</reference>
<feature type="chain" id="PRO_5004547589" evidence="1">
    <location>
        <begin position="21"/>
        <end position="352"/>
    </location>
</feature>
<keyword evidence="3" id="KW-1185">Reference proteome</keyword>
<evidence type="ECO:0000256" key="1">
    <source>
        <dbReference type="SAM" id="SignalP"/>
    </source>
</evidence>
<dbReference type="AlphaFoldDB" id="S7ZXM3"/>
<evidence type="ECO:0000313" key="3">
    <source>
        <dbReference type="Proteomes" id="UP000015100"/>
    </source>
</evidence>